<dbReference type="EMBL" id="MPUH01000219">
    <property type="protein sequence ID" value="OMJ86001.1"/>
    <property type="molecule type" value="Genomic_DNA"/>
</dbReference>
<dbReference type="Proteomes" id="UP000187209">
    <property type="component" value="Unassembled WGS sequence"/>
</dbReference>
<evidence type="ECO:0000313" key="2">
    <source>
        <dbReference type="Proteomes" id="UP000187209"/>
    </source>
</evidence>
<dbReference type="AlphaFoldDB" id="A0A1R2CAH2"/>
<name>A0A1R2CAH2_9CILI</name>
<comment type="caution">
    <text evidence="1">The sequence shown here is derived from an EMBL/GenBank/DDBJ whole genome shotgun (WGS) entry which is preliminary data.</text>
</comment>
<gene>
    <name evidence="1" type="ORF">SteCoe_12569</name>
</gene>
<keyword evidence="2" id="KW-1185">Reference proteome</keyword>
<accession>A0A1R2CAH2</accession>
<proteinExistence type="predicted"/>
<sequence>MLEPCEFCSSYKDSMNIPGHLNKYICESCYDIIVKESLTQDHVWAEELCNDETNYVCDYCLSCEPKYFDISKVTLIRVCYSCALTLEDSIRKDLINLSWSGVLKSSSDLEKYKLINSNLGELKSNLNVFKQKAYNQKKKIEEFRVKMHDRVEKSFLNAASDITDYKKYISKVLETIPNNIKQALINEKSSKYVKLLKSNKRQSFFEQSLVTLQILDLESLEYQLDKMTCLKSLDLNELIKE</sequence>
<organism evidence="1 2">
    <name type="scientific">Stentor coeruleus</name>
    <dbReference type="NCBI Taxonomy" id="5963"/>
    <lineage>
        <taxon>Eukaryota</taxon>
        <taxon>Sar</taxon>
        <taxon>Alveolata</taxon>
        <taxon>Ciliophora</taxon>
        <taxon>Postciliodesmatophora</taxon>
        <taxon>Heterotrichea</taxon>
        <taxon>Heterotrichida</taxon>
        <taxon>Stentoridae</taxon>
        <taxon>Stentor</taxon>
    </lineage>
</organism>
<protein>
    <submittedName>
        <fullName evidence="1">Uncharacterized protein</fullName>
    </submittedName>
</protein>
<reference evidence="1 2" key="1">
    <citation type="submission" date="2016-11" db="EMBL/GenBank/DDBJ databases">
        <title>The macronuclear genome of Stentor coeruleus: a giant cell with tiny introns.</title>
        <authorList>
            <person name="Slabodnick M."/>
            <person name="Ruby J.G."/>
            <person name="Reiff S.B."/>
            <person name="Swart E.C."/>
            <person name="Gosai S."/>
            <person name="Prabakaran S."/>
            <person name="Witkowska E."/>
            <person name="Larue G.E."/>
            <person name="Fisher S."/>
            <person name="Freeman R.M."/>
            <person name="Gunawardena J."/>
            <person name="Chu W."/>
            <person name="Stover N.A."/>
            <person name="Gregory B.D."/>
            <person name="Nowacki M."/>
            <person name="Derisi J."/>
            <person name="Roy S.W."/>
            <person name="Marshall W.F."/>
            <person name="Sood P."/>
        </authorList>
    </citation>
    <scope>NUCLEOTIDE SEQUENCE [LARGE SCALE GENOMIC DNA]</scope>
    <source>
        <strain evidence="1">WM001</strain>
    </source>
</reference>
<evidence type="ECO:0000313" key="1">
    <source>
        <dbReference type="EMBL" id="OMJ86001.1"/>
    </source>
</evidence>